<sequence>MKGWKELGLVETIYEEEHEDCNCSSSSTSSCPSALTAPTSDPPSSPLQDIVNAWTSATGVEANILIHVQDQCFNLHKDPLTSRSGYLQRHLKDSTELTLSRQLKLTPETFTSVITFCYGSPIVITPFNVGALRVAAELLEMTADSCDDPNLKQKTENFFLQAVSVNRECATTVLRSCLRLLPEAELTASLVSRCIEGLNLVNESDEDVNGLIDGVMFLSAEEFQIIAESLHRSFAANHDLLYRIVDLYLKKQVERSTKITEEQKTQISNLVDCEKLSPHLQLHAVQNPSMPLRFLVRAMFLDQLSTRRSIISMATAKTHMIKTTRNSNNNNAAHHAITLGAILQRDAALRQVAELKHLMERTSSKIESLERDLMGMKQQLRESEKMQGSEARLESSKRKNGRRSESFRLSSEKNRGDVIKESLRDGLGTSTRYSAECRKVRAREVGASSSTSERSSFLNNENSVKNTHDDYQKRRVGFGWKLMKGLKTALGKTSHGSKQLECESCRVINGDGDLKLDEIDIDVSTEAMRIR</sequence>
<feature type="region of interest" description="Disordered" evidence="4">
    <location>
        <begin position="378"/>
        <end position="413"/>
    </location>
</feature>
<feature type="compositionally biased region" description="Low complexity" evidence="4">
    <location>
        <begin position="23"/>
        <end position="39"/>
    </location>
</feature>
<evidence type="ECO:0000256" key="4">
    <source>
        <dbReference type="SAM" id="MobiDB-lite"/>
    </source>
</evidence>
<dbReference type="AlphaFoldDB" id="A0AAP0IBE1"/>
<dbReference type="Pfam" id="PF03000">
    <property type="entry name" value="NPH3"/>
    <property type="match status" value="1"/>
</dbReference>
<dbReference type="Proteomes" id="UP001419268">
    <property type="component" value="Unassembled WGS sequence"/>
</dbReference>
<dbReference type="InterPro" id="IPR043454">
    <property type="entry name" value="NPH3/RPT2-like"/>
</dbReference>
<dbReference type="Pfam" id="PF00651">
    <property type="entry name" value="BTB"/>
    <property type="match status" value="1"/>
</dbReference>
<comment type="pathway">
    <text evidence="1">Protein modification; protein ubiquitination.</text>
</comment>
<dbReference type="InterPro" id="IPR011333">
    <property type="entry name" value="SKP1/BTB/POZ_sf"/>
</dbReference>
<evidence type="ECO:0000313" key="8">
    <source>
        <dbReference type="Proteomes" id="UP001419268"/>
    </source>
</evidence>
<feature type="compositionally biased region" description="Polar residues" evidence="4">
    <location>
        <begin position="447"/>
        <end position="465"/>
    </location>
</feature>
<accession>A0AAP0IBE1</accession>
<evidence type="ECO:0000256" key="3">
    <source>
        <dbReference type="PROSITE-ProRule" id="PRU00982"/>
    </source>
</evidence>
<comment type="caution">
    <text evidence="7">The sequence shown here is derived from an EMBL/GenBank/DDBJ whole genome shotgun (WGS) entry which is preliminary data.</text>
</comment>
<feature type="domain" description="BTB" evidence="5">
    <location>
        <begin position="62"/>
        <end position="126"/>
    </location>
</feature>
<dbReference type="PROSITE" id="PS50097">
    <property type="entry name" value="BTB"/>
    <property type="match status" value="1"/>
</dbReference>
<comment type="similarity">
    <text evidence="3">Belongs to the NPH3 family.</text>
</comment>
<dbReference type="InterPro" id="IPR027356">
    <property type="entry name" value="NPH3_dom"/>
</dbReference>
<dbReference type="PROSITE" id="PS51257">
    <property type="entry name" value="PROKAR_LIPOPROTEIN"/>
    <property type="match status" value="1"/>
</dbReference>
<dbReference type="Gene3D" id="3.30.710.10">
    <property type="entry name" value="Potassium Channel Kv1.1, Chain A"/>
    <property type="match status" value="1"/>
</dbReference>
<keyword evidence="8" id="KW-1185">Reference proteome</keyword>
<feature type="region of interest" description="Disordered" evidence="4">
    <location>
        <begin position="445"/>
        <end position="465"/>
    </location>
</feature>
<feature type="domain" description="NPH3" evidence="6">
    <location>
        <begin position="218"/>
        <end position="305"/>
    </location>
</feature>
<name>A0AAP0IBE1_9MAGN</name>
<evidence type="ECO:0000259" key="5">
    <source>
        <dbReference type="PROSITE" id="PS50097"/>
    </source>
</evidence>
<gene>
    <name evidence="7" type="ORF">Scep_019542</name>
</gene>
<feature type="region of interest" description="Disordered" evidence="4">
    <location>
        <begin position="22"/>
        <end position="45"/>
    </location>
</feature>
<organism evidence="7 8">
    <name type="scientific">Stephania cephalantha</name>
    <dbReference type="NCBI Taxonomy" id="152367"/>
    <lineage>
        <taxon>Eukaryota</taxon>
        <taxon>Viridiplantae</taxon>
        <taxon>Streptophyta</taxon>
        <taxon>Embryophyta</taxon>
        <taxon>Tracheophyta</taxon>
        <taxon>Spermatophyta</taxon>
        <taxon>Magnoliopsida</taxon>
        <taxon>Ranunculales</taxon>
        <taxon>Menispermaceae</taxon>
        <taxon>Menispermoideae</taxon>
        <taxon>Cissampelideae</taxon>
        <taxon>Stephania</taxon>
    </lineage>
</organism>
<evidence type="ECO:0000313" key="7">
    <source>
        <dbReference type="EMBL" id="KAK9112023.1"/>
    </source>
</evidence>
<dbReference type="EMBL" id="JBBNAG010000008">
    <property type="protein sequence ID" value="KAK9112023.1"/>
    <property type="molecule type" value="Genomic_DNA"/>
</dbReference>
<reference evidence="7 8" key="1">
    <citation type="submission" date="2024-01" db="EMBL/GenBank/DDBJ databases">
        <title>Genome assemblies of Stephania.</title>
        <authorList>
            <person name="Yang L."/>
        </authorList>
    </citation>
    <scope>NUCLEOTIDE SEQUENCE [LARGE SCALE GENOMIC DNA]</scope>
    <source>
        <strain evidence="7">JXDWG</strain>
        <tissue evidence="7">Leaf</tissue>
    </source>
</reference>
<evidence type="ECO:0008006" key="9">
    <source>
        <dbReference type="Google" id="ProtNLM"/>
    </source>
</evidence>
<evidence type="ECO:0000256" key="2">
    <source>
        <dbReference type="ARBA" id="ARBA00022786"/>
    </source>
</evidence>
<protein>
    <recommendedName>
        <fullName evidence="9">BTB/POZ domain-containing protein</fullName>
    </recommendedName>
</protein>
<evidence type="ECO:0000259" key="6">
    <source>
        <dbReference type="PROSITE" id="PS51649"/>
    </source>
</evidence>
<dbReference type="PROSITE" id="PS51649">
    <property type="entry name" value="NPH3"/>
    <property type="match status" value="1"/>
</dbReference>
<dbReference type="SUPFAM" id="SSF54695">
    <property type="entry name" value="POZ domain"/>
    <property type="match status" value="1"/>
</dbReference>
<dbReference type="PANTHER" id="PTHR32370">
    <property type="entry name" value="OS12G0117600 PROTEIN"/>
    <property type="match status" value="1"/>
</dbReference>
<keyword evidence="2" id="KW-0833">Ubl conjugation pathway</keyword>
<dbReference type="InterPro" id="IPR000210">
    <property type="entry name" value="BTB/POZ_dom"/>
</dbReference>
<proteinExistence type="inferred from homology"/>
<evidence type="ECO:0000256" key="1">
    <source>
        <dbReference type="ARBA" id="ARBA00004906"/>
    </source>
</evidence>